<keyword evidence="2" id="KW-1185">Reference proteome</keyword>
<dbReference type="EMBL" id="AVOT02004071">
    <property type="protein sequence ID" value="MBW0475349.1"/>
    <property type="molecule type" value="Genomic_DNA"/>
</dbReference>
<comment type="caution">
    <text evidence="1">The sequence shown here is derived from an EMBL/GenBank/DDBJ whole genome shotgun (WGS) entry which is preliminary data.</text>
</comment>
<gene>
    <name evidence="1" type="ORF">O181_015064</name>
</gene>
<sequence length="186" mass="20752">MAFLGHLGPLQPLWFVGPLGPFWPNSYEAKRGQGGSTLAPKAKWAHLSQCFTSNGQNHLRTQIGYKSVHGVWQPSEATRPTPSKDSPPVQGKNSLPSLQYILKDQDWCIYGIIYHYEPFLLSNPMVTLSGPNYVITNQVPNPSPILKEEFLSIQYGNFLAATRRPFNDPNHLGLQELGCKFSPGLF</sequence>
<proteinExistence type="predicted"/>
<dbReference type="AlphaFoldDB" id="A0A9Q3BZA5"/>
<accession>A0A9Q3BZA5</accession>
<organism evidence="1 2">
    <name type="scientific">Austropuccinia psidii MF-1</name>
    <dbReference type="NCBI Taxonomy" id="1389203"/>
    <lineage>
        <taxon>Eukaryota</taxon>
        <taxon>Fungi</taxon>
        <taxon>Dikarya</taxon>
        <taxon>Basidiomycota</taxon>
        <taxon>Pucciniomycotina</taxon>
        <taxon>Pucciniomycetes</taxon>
        <taxon>Pucciniales</taxon>
        <taxon>Sphaerophragmiaceae</taxon>
        <taxon>Austropuccinia</taxon>
    </lineage>
</organism>
<protein>
    <submittedName>
        <fullName evidence="1">Uncharacterized protein</fullName>
    </submittedName>
</protein>
<name>A0A9Q3BZA5_9BASI</name>
<reference evidence="1" key="1">
    <citation type="submission" date="2021-03" db="EMBL/GenBank/DDBJ databases">
        <title>Draft genome sequence of rust myrtle Austropuccinia psidii MF-1, a brazilian biotype.</title>
        <authorList>
            <person name="Quecine M.C."/>
            <person name="Pachon D.M.R."/>
            <person name="Bonatelli M.L."/>
            <person name="Correr F.H."/>
            <person name="Franceschini L.M."/>
            <person name="Leite T.F."/>
            <person name="Margarido G.R.A."/>
            <person name="Almeida C.A."/>
            <person name="Ferrarezi J.A."/>
            <person name="Labate C.A."/>
        </authorList>
    </citation>
    <scope>NUCLEOTIDE SEQUENCE</scope>
    <source>
        <strain evidence="1">MF-1</strain>
    </source>
</reference>
<evidence type="ECO:0000313" key="1">
    <source>
        <dbReference type="EMBL" id="MBW0475349.1"/>
    </source>
</evidence>
<evidence type="ECO:0000313" key="2">
    <source>
        <dbReference type="Proteomes" id="UP000765509"/>
    </source>
</evidence>
<dbReference type="Proteomes" id="UP000765509">
    <property type="component" value="Unassembled WGS sequence"/>
</dbReference>